<dbReference type="CDD" id="cd04301">
    <property type="entry name" value="NAT_SF"/>
    <property type="match status" value="1"/>
</dbReference>
<dbReference type="RefSeq" id="WP_148457595.1">
    <property type="nucleotide sequence ID" value="NZ_VSDO01000006.1"/>
</dbReference>
<proteinExistence type="predicted"/>
<dbReference type="InterPro" id="IPR000182">
    <property type="entry name" value="GNAT_dom"/>
</dbReference>
<dbReference type="PROSITE" id="PS51186">
    <property type="entry name" value="GNAT"/>
    <property type="match status" value="1"/>
</dbReference>
<dbReference type="PANTHER" id="PTHR13947:SF37">
    <property type="entry name" value="LD18367P"/>
    <property type="match status" value="1"/>
</dbReference>
<dbReference type="Proteomes" id="UP000325218">
    <property type="component" value="Unassembled WGS sequence"/>
</dbReference>
<dbReference type="InterPro" id="IPR050769">
    <property type="entry name" value="NAT_camello-type"/>
</dbReference>
<protein>
    <submittedName>
        <fullName evidence="3">GNAT family N-acetyltransferase</fullName>
    </submittedName>
</protein>
<evidence type="ECO:0000313" key="4">
    <source>
        <dbReference type="Proteomes" id="UP000325218"/>
    </source>
</evidence>
<dbReference type="Pfam" id="PF00583">
    <property type="entry name" value="Acetyltransf_1"/>
    <property type="match status" value="1"/>
</dbReference>
<evidence type="ECO:0000256" key="1">
    <source>
        <dbReference type="ARBA" id="ARBA00022679"/>
    </source>
</evidence>
<reference evidence="3 4" key="1">
    <citation type="submission" date="2019-08" db="EMBL/GenBank/DDBJ databases">
        <title>Genome sequencing of Paenibacillus faecis DSM 23593(T).</title>
        <authorList>
            <person name="Kook J.-K."/>
            <person name="Park S.-N."/>
            <person name="Lim Y.K."/>
        </authorList>
    </citation>
    <scope>NUCLEOTIDE SEQUENCE [LARGE SCALE GENOMIC DNA]</scope>
    <source>
        <strain evidence="3 4">DSM 23593</strain>
    </source>
</reference>
<dbReference type="GO" id="GO:0008080">
    <property type="term" value="F:N-acetyltransferase activity"/>
    <property type="evidence" value="ECO:0007669"/>
    <property type="project" value="InterPro"/>
</dbReference>
<dbReference type="AlphaFoldDB" id="A0A5D0CLI3"/>
<dbReference type="EMBL" id="VSDO01000006">
    <property type="protein sequence ID" value="TYA10024.1"/>
    <property type="molecule type" value="Genomic_DNA"/>
</dbReference>
<dbReference type="OrthoDB" id="5419426at2"/>
<comment type="caution">
    <text evidence="3">The sequence shown here is derived from an EMBL/GenBank/DDBJ whole genome shotgun (WGS) entry which is preliminary data.</text>
</comment>
<evidence type="ECO:0000313" key="3">
    <source>
        <dbReference type="EMBL" id="TYA10024.1"/>
    </source>
</evidence>
<organism evidence="3 4">
    <name type="scientific">Paenibacillus faecis</name>
    <dbReference type="NCBI Taxonomy" id="862114"/>
    <lineage>
        <taxon>Bacteria</taxon>
        <taxon>Bacillati</taxon>
        <taxon>Bacillota</taxon>
        <taxon>Bacilli</taxon>
        <taxon>Bacillales</taxon>
        <taxon>Paenibacillaceae</taxon>
        <taxon>Paenibacillus</taxon>
    </lineage>
</organism>
<keyword evidence="4" id="KW-1185">Reference proteome</keyword>
<feature type="domain" description="N-acetyltransferase" evidence="2">
    <location>
        <begin position="1"/>
        <end position="157"/>
    </location>
</feature>
<name>A0A5D0CLI3_9BACL</name>
<keyword evidence="1 3" id="KW-0808">Transferase</keyword>
<evidence type="ECO:0000259" key="2">
    <source>
        <dbReference type="PROSITE" id="PS51186"/>
    </source>
</evidence>
<dbReference type="SUPFAM" id="SSF55729">
    <property type="entry name" value="Acyl-CoA N-acyltransferases (Nat)"/>
    <property type="match status" value="1"/>
</dbReference>
<dbReference type="Gene3D" id="3.40.630.30">
    <property type="match status" value="1"/>
</dbReference>
<dbReference type="InterPro" id="IPR016181">
    <property type="entry name" value="Acyl_CoA_acyltransferase"/>
</dbReference>
<dbReference type="PANTHER" id="PTHR13947">
    <property type="entry name" value="GNAT FAMILY N-ACETYLTRANSFERASE"/>
    <property type="match status" value="1"/>
</dbReference>
<accession>A0A5D0CLI3</accession>
<sequence>MLIRELEEQDNAAIEKIIRSCLIEFGGNRSGLAWEDESLRDLYRYYKPEGRAYWVIEKDGQVAGGCGIAPFAGSREVCELQKMYLDKPLRGTGIAGLLLDTALQFAKLHYSQCYLETLRTMTAANRFYTKHGFEPLDTPLAGSEHFACDAWYIKDLYDSSDNE</sequence>
<gene>
    <name evidence="3" type="ORF">FRY98_25805</name>
</gene>